<gene>
    <name evidence="3" type="ORF">D6C13_14290</name>
</gene>
<feature type="domain" description="Alpha-L-rhamnosidase six-hairpin glycosidase" evidence="1">
    <location>
        <begin position="193"/>
        <end position="520"/>
    </location>
</feature>
<dbReference type="OrthoDB" id="9815108at2"/>
<evidence type="ECO:0000313" key="3">
    <source>
        <dbReference type="EMBL" id="RJT43444.1"/>
    </source>
</evidence>
<dbReference type="RefSeq" id="WP_120133391.1">
    <property type="nucleotide sequence ID" value="NZ_RAHH01000015.1"/>
</dbReference>
<dbReference type="InterPro" id="IPR012341">
    <property type="entry name" value="6hp_glycosidase-like_sf"/>
</dbReference>
<reference evidence="3 4" key="1">
    <citation type="submission" date="2018-09" db="EMBL/GenBank/DDBJ databases">
        <authorList>
            <person name="Le Fleche-Mateos A."/>
        </authorList>
    </citation>
    <scope>NUCLEOTIDE SEQUENCE [LARGE SCALE GENOMIC DNA]</scope>
    <source>
        <strain evidence="3 4">DSM 27399</strain>
    </source>
</reference>
<dbReference type="Gene3D" id="1.50.10.10">
    <property type="match status" value="1"/>
</dbReference>
<dbReference type="AlphaFoldDB" id="A0A419N7Y3"/>
<proteinExistence type="predicted"/>
<evidence type="ECO:0000259" key="1">
    <source>
        <dbReference type="Pfam" id="PF17389"/>
    </source>
</evidence>
<dbReference type="Proteomes" id="UP000284908">
    <property type="component" value="Unassembled WGS sequence"/>
</dbReference>
<evidence type="ECO:0000313" key="4">
    <source>
        <dbReference type="Proteomes" id="UP000284908"/>
    </source>
</evidence>
<keyword evidence="3" id="KW-0378">Hydrolase</keyword>
<dbReference type="Pfam" id="PF21104">
    <property type="entry name" value="Glyco_hydro_78_N"/>
    <property type="match status" value="1"/>
</dbReference>
<protein>
    <submittedName>
        <fullName evidence="3">Sugar hydrolase</fullName>
    </submittedName>
</protein>
<accession>A0A419N7Y3</accession>
<dbReference type="InterPro" id="IPR008928">
    <property type="entry name" value="6-hairpin_glycosidase_sf"/>
</dbReference>
<dbReference type="InterPro" id="IPR049164">
    <property type="entry name" value="Glyco_hydro_78_N"/>
</dbReference>
<sequence length="524" mass="59065">MSQGIQKNSELIFQRNTHFLSTAASLVPALQQYRRPALSLVNAVPDASQIHGWRTETCGTPAGLANREFGPGEEIVVDFGTHCVGYFGLSCEAAGSPPDAPAHLQFIFGETPAEIAEPFSDYDGWLSSSWLQQEDLYLDVLPAHVRLPRRYCCRYVKIKVISTSAKFTLRLSDIHLTTVTSADPSTIKSLSHPDALLGQIDKVSVLTLRNCMQDVFEDGPKRDRRLWLGDLRLQALVNYQTYGQNNLVRRCLYLFAGLTREDGMVSSNLFMKPEVIADDTFLLDYALFFVATLADYIAATDDLTTQNDLWPTAVRQMELALERVAENGILHDSEDWWAFIDWHESLNKQAPAQGVLIYCLKKGRELAQRCDLPRVAWLDQQIRRLDAATRSELWDEEKGFFVSGTQAQISCASQVWLVLAGVGEEKFRARIMANLLTTPPETGMNTPYMMHHFIDALISVGETSRAVQEIKKYWGGMVQAGADTFWELYDPKRPDFSPYGSKLINSYCHAWSCTPAYFIRKYGL</sequence>
<dbReference type="PANTHER" id="PTHR34987">
    <property type="entry name" value="C, PUTATIVE (AFU_ORTHOLOGUE AFUA_3G02880)-RELATED"/>
    <property type="match status" value="1"/>
</dbReference>
<dbReference type="Pfam" id="PF17389">
    <property type="entry name" value="Bac_rhamnosid6H"/>
    <property type="match status" value="1"/>
</dbReference>
<feature type="domain" description="Glycosyl hydrolase family 78 alpha-rhamnosidase N-terminal" evidence="2">
    <location>
        <begin position="38"/>
        <end position="177"/>
    </location>
</feature>
<dbReference type="GO" id="GO:0016787">
    <property type="term" value="F:hydrolase activity"/>
    <property type="evidence" value="ECO:0007669"/>
    <property type="project" value="UniProtKB-KW"/>
</dbReference>
<dbReference type="GO" id="GO:0005975">
    <property type="term" value="P:carbohydrate metabolic process"/>
    <property type="evidence" value="ECO:0007669"/>
    <property type="project" value="InterPro"/>
</dbReference>
<dbReference type="PANTHER" id="PTHR34987:SF4">
    <property type="entry name" value="ALPHA-L-RHAMNOSIDASE C-TERMINAL DOMAIN-CONTAINING PROTEIN"/>
    <property type="match status" value="1"/>
</dbReference>
<name>A0A419N7Y3_9GAMM</name>
<keyword evidence="4" id="KW-1185">Reference proteome</keyword>
<comment type="caution">
    <text evidence="3">The sequence shown here is derived from an EMBL/GenBank/DDBJ whole genome shotgun (WGS) entry which is preliminary data.</text>
</comment>
<evidence type="ECO:0000259" key="2">
    <source>
        <dbReference type="Pfam" id="PF21104"/>
    </source>
</evidence>
<dbReference type="EMBL" id="RAHH01000015">
    <property type="protein sequence ID" value="RJT43444.1"/>
    <property type="molecule type" value="Genomic_DNA"/>
</dbReference>
<dbReference type="SUPFAM" id="SSF48208">
    <property type="entry name" value="Six-hairpin glycosidases"/>
    <property type="match status" value="1"/>
</dbReference>
<dbReference type="InterPro" id="IPR035396">
    <property type="entry name" value="Bac_rhamnosid6H"/>
</dbReference>
<organism evidence="3 4">
    <name type="scientific">Rahnella woolbedingensis</name>
    <dbReference type="NCBI Taxonomy" id="1510574"/>
    <lineage>
        <taxon>Bacteria</taxon>
        <taxon>Pseudomonadati</taxon>
        <taxon>Pseudomonadota</taxon>
        <taxon>Gammaproteobacteria</taxon>
        <taxon>Enterobacterales</taxon>
        <taxon>Yersiniaceae</taxon>
        <taxon>Rahnella</taxon>
    </lineage>
</organism>